<feature type="transmembrane region" description="Helical" evidence="1">
    <location>
        <begin position="95"/>
        <end position="112"/>
    </location>
</feature>
<dbReference type="EMBL" id="MFCV01000047">
    <property type="protein sequence ID" value="OGE30459.1"/>
    <property type="molecule type" value="Genomic_DNA"/>
</dbReference>
<feature type="transmembrane region" description="Helical" evidence="1">
    <location>
        <begin position="353"/>
        <end position="372"/>
    </location>
</feature>
<feature type="transmembrane region" description="Helical" evidence="1">
    <location>
        <begin position="156"/>
        <end position="173"/>
    </location>
</feature>
<feature type="domain" description="Glycosyltransferase RgtA/B/C/D-like" evidence="2">
    <location>
        <begin position="23"/>
        <end position="171"/>
    </location>
</feature>
<reference evidence="3 4" key="1">
    <citation type="journal article" date="2016" name="Nat. Commun.">
        <title>Thousands of microbial genomes shed light on interconnected biogeochemical processes in an aquifer system.</title>
        <authorList>
            <person name="Anantharaman K."/>
            <person name="Brown C.T."/>
            <person name="Hug L.A."/>
            <person name="Sharon I."/>
            <person name="Castelle C.J."/>
            <person name="Probst A.J."/>
            <person name="Thomas B.C."/>
            <person name="Singh A."/>
            <person name="Wilkins M.J."/>
            <person name="Karaoz U."/>
            <person name="Brodie E.L."/>
            <person name="Williams K.H."/>
            <person name="Hubbard S.S."/>
            <person name="Banfield J.F."/>
        </authorList>
    </citation>
    <scope>NUCLEOTIDE SEQUENCE [LARGE SCALE GENOMIC DNA]</scope>
</reference>
<accession>A0A1F5JPE4</accession>
<evidence type="ECO:0000313" key="4">
    <source>
        <dbReference type="Proteomes" id="UP000176902"/>
    </source>
</evidence>
<gene>
    <name evidence="3" type="ORF">A3C59_00555</name>
</gene>
<dbReference type="STRING" id="1797768.A3C59_00555"/>
<keyword evidence="1" id="KW-1133">Transmembrane helix</keyword>
<comment type="caution">
    <text evidence="3">The sequence shown here is derived from an EMBL/GenBank/DDBJ whole genome shotgun (WGS) entry which is preliminary data.</text>
</comment>
<organism evidence="3 4">
    <name type="scientific">Candidatus Daviesbacteria bacterium RIFCSPHIGHO2_02_FULL_36_13</name>
    <dbReference type="NCBI Taxonomy" id="1797768"/>
    <lineage>
        <taxon>Bacteria</taxon>
        <taxon>Candidatus Daviesiibacteriota</taxon>
    </lineage>
</organism>
<dbReference type="Proteomes" id="UP000176902">
    <property type="component" value="Unassembled WGS sequence"/>
</dbReference>
<sequence>MYWIQEKSVFQEVIRTSHDYMAPFGEYILLHLYLIAGSDRILFLSQWIAYVFSVYIIGLIAFQLGGSHKLIQLTRLFTATLPIAVMQSSSTQVDMVVTVLLLLSLHLALILKQSYSLKYLILLGFTLGLGFLTKATFAFYFLIPISALIFPLHKDFRKSILLLIPIFFIIFLLQSRLIYQNFSLYGNPLGLEISDKGGESVYVNDLITPSSVLSNLIRNFFVHMPVPFFSTFIQTNIINLHSLIGLDINDPRITCCGTEFIIRSIIYPQEDIVSNPIHLIAIVAGGILLIFKRGLNSILQIKILYLSTIVSFVFFSTLIKWQPFHSRLEIPFFIVGTMCSIAIFNHLKILKPLYIGAILSCLLALIVVFFNVSRSYISYSVFYDMVKTLKPPLSSIPESFYLKPRDQQYFNARYYWYEPYMSVIELLKKEDKGEITLSLEDEFEYPFWILMKENQIDKKVIHSSQIKGDTIIISTSTHEFSKEGYITTCYKTHIEYGFACLSKSN</sequence>
<keyword evidence="1" id="KW-0812">Transmembrane</keyword>
<feature type="transmembrane region" description="Helical" evidence="1">
    <location>
        <begin position="48"/>
        <end position="66"/>
    </location>
</feature>
<evidence type="ECO:0000256" key="1">
    <source>
        <dbReference type="SAM" id="Phobius"/>
    </source>
</evidence>
<dbReference type="AlphaFoldDB" id="A0A1F5JPE4"/>
<evidence type="ECO:0000313" key="3">
    <source>
        <dbReference type="EMBL" id="OGE30459.1"/>
    </source>
</evidence>
<protein>
    <recommendedName>
        <fullName evidence="2">Glycosyltransferase RgtA/B/C/D-like domain-containing protein</fullName>
    </recommendedName>
</protein>
<feature type="transmembrane region" description="Helical" evidence="1">
    <location>
        <begin position="272"/>
        <end position="291"/>
    </location>
</feature>
<feature type="transmembrane region" description="Helical" evidence="1">
    <location>
        <begin position="119"/>
        <end position="150"/>
    </location>
</feature>
<keyword evidence="1" id="KW-0472">Membrane</keyword>
<evidence type="ECO:0000259" key="2">
    <source>
        <dbReference type="Pfam" id="PF13231"/>
    </source>
</evidence>
<feature type="transmembrane region" description="Helical" evidence="1">
    <location>
        <begin position="303"/>
        <end position="321"/>
    </location>
</feature>
<dbReference type="Pfam" id="PF13231">
    <property type="entry name" value="PMT_2"/>
    <property type="match status" value="1"/>
</dbReference>
<dbReference type="InterPro" id="IPR038731">
    <property type="entry name" value="RgtA/B/C-like"/>
</dbReference>
<feature type="transmembrane region" description="Helical" evidence="1">
    <location>
        <begin position="20"/>
        <end position="36"/>
    </location>
</feature>
<name>A0A1F5JPE4_9BACT</name>
<feature type="transmembrane region" description="Helical" evidence="1">
    <location>
        <begin position="328"/>
        <end position="347"/>
    </location>
</feature>
<proteinExistence type="predicted"/>